<accession>A0ABT7K9M3</accession>
<comment type="caution">
    <text evidence="1">The sequence shown here is derived from an EMBL/GenBank/DDBJ whole genome shotgun (WGS) entry which is preliminary data.</text>
</comment>
<dbReference type="Gene3D" id="1.10.530.10">
    <property type="match status" value="1"/>
</dbReference>
<name>A0ABT7K9M3_9HYPH</name>
<keyword evidence="2" id="KW-1185">Reference proteome</keyword>
<protein>
    <recommendedName>
        <fullName evidence="3">Glycoside hydrolase family 19 protein</fullName>
    </recommendedName>
</protein>
<dbReference type="RefSeq" id="WP_285873382.1">
    <property type="nucleotide sequence ID" value="NZ_JARFYM010000065.1"/>
</dbReference>
<gene>
    <name evidence="1" type="ORF">PY649_33805</name>
</gene>
<dbReference type="InterPro" id="IPR052354">
    <property type="entry name" value="Cell_Wall_Dynamics_Protein"/>
</dbReference>
<evidence type="ECO:0000313" key="2">
    <source>
        <dbReference type="Proteomes" id="UP001172645"/>
    </source>
</evidence>
<dbReference type="PANTHER" id="PTHR34408">
    <property type="entry name" value="FAMILY PROTEIN, PUTATIVE-RELATED"/>
    <property type="match status" value="1"/>
</dbReference>
<proteinExistence type="predicted"/>
<evidence type="ECO:0000313" key="1">
    <source>
        <dbReference type="EMBL" id="MDL2403834.1"/>
    </source>
</evidence>
<dbReference type="Proteomes" id="UP001172645">
    <property type="component" value="Unassembled WGS sequence"/>
</dbReference>
<sequence length="227" mass="24388">MDRAKFFAAVRSSLFGGRLSQNQVNGIEAILDRWQASPFDSRWLSYMLATTFHESDNTMCAISENLNYSAVGLRATFPKYFTAAQAAAYAREPDRIANRAYANRMGNGSEASGDGWRYRGRGLVQITGHDNYEKYGIACQTTKIDTVIQQNLPKACSALATAHVAFASIAALGNVSRDKVAKEQAAYDGVVVICTDPANTTVADALVKVAQAYGVVATALNAAKAAN</sequence>
<dbReference type="PANTHER" id="PTHR34408:SF1">
    <property type="entry name" value="GLYCOSYL HYDROLASE FAMILY 19 DOMAIN-CONTAINING PROTEIN HI_1415"/>
    <property type="match status" value="1"/>
</dbReference>
<dbReference type="SUPFAM" id="SSF53955">
    <property type="entry name" value="Lysozyme-like"/>
    <property type="match status" value="1"/>
</dbReference>
<evidence type="ECO:0008006" key="3">
    <source>
        <dbReference type="Google" id="ProtNLM"/>
    </source>
</evidence>
<reference evidence="1" key="1">
    <citation type="submission" date="2023-06" db="EMBL/GenBank/DDBJ databases">
        <title>Phylogenetic Diversity of Rhizobium strains.</title>
        <authorList>
            <person name="Moura F.T."/>
            <person name="Helene L.C.F."/>
            <person name="Hungria M."/>
        </authorList>
    </citation>
    <scope>NUCLEOTIDE SEQUENCE</scope>
    <source>
        <strain evidence="1">CCGE526</strain>
    </source>
</reference>
<dbReference type="EMBL" id="JARFYM010000065">
    <property type="protein sequence ID" value="MDL2403834.1"/>
    <property type="molecule type" value="Genomic_DNA"/>
</dbReference>
<organism evidence="1 2">
    <name type="scientific">Rhizobium mayense</name>
    <dbReference type="NCBI Taxonomy" id="1312184"/>
    <lineage>
        <taxon>Bacteria</taxon>
        <taxon>Pseudomonadati</taxon>
        <taxon>Pseudomonadota</taxon>
        <taxon>Alphaproteobacteria</taxon>
        <taxon>Hyphomicrobiales</taxon>
        <taxon>Rhizobiaceae</taxon>
        <taxon>Rhizobium/Agrobacterium group</taxon>
        <taxon>Rhizobium</taxon>
    </lineage>
</organism>
<dbReference type="InterPro" id="IPR023346">
    <property type="entry name" value="Lysozyme-like_dom_sf"/>
</dbReference>